<dbReference type="CDD" id="cd24050">
    <property type="entry name" value="ASKHA_NBD_ANMK"/>
    <property type="match status" value="1"/>
</dbReference>
<reference evidence="2 3" key="1">
    <citation type="submission" date="2018-10" db="EMBL/GenBank/DDBJ databases">
        <authorList>
            <person name="Chen W.-M."/>
        </authorList>
    </citation>
    <scope>NUCLEOTIDE SEQUENCE [LARGE SCALE GENOMIC DNA]</scope>
    <source>
        <strain evidence="2 3">H-5</strain>
    </source>
</reference>
<keyword evidence="1" id="KW-0547">Nucleotide-binding</keyword>
<dbReference type="GO" id="GO:0009254">
    <property type="term" value="P:peptidoglycan turnover"/>
    <property type="evidence" value="ECO:0007669"/>
    <property type="project" value="UniProtKB-UniRule"/>
</dbReference>
<keyword evidence="1" id="KW-0067">ATP-binding</keyword>
<dbReference type="EC" id="2.7.1.170" evidence="1"/>
<dbReference type="GO" id="GO:0005524">
    <property type="term" value="F:ATP binding"/>
    <property type="evidence" value="ECO:0007669"/>
    <property type="project" value="UniProtKB-UniRule"/>
</dbReference>
<dbReference type="Pfam" id="PF03702">
    <property type="entry name" value="AnmK"/>
    <property type="match status" value="1"/>
</dbReference>
<dbReference type="SUPFAM" id="SSF53067">
    <property type="entry name" value="Actin-like ATPase domain"/>
    <property type="match status" value="1"/>
</dbReference>
<dbReference type="GO" id="GO:0016773">
    <property type="term" value="F:phosphotransferase activity, alcohol group as acceptor"/>
    <property type="evidence" value="ECO:0007669"/>
    <property type="project" value="UniProtKB-UniRule"/>
</dbReference>
<dbReference type="AlphaFoldDB" id="A0A3N0V409"/>
<accession>A0A3N0V409</accession>
<dbReference type="GO" id="GO:0016301">
    <property type="term" value="F:kinase activity"/>
    <property type="evidence" value="ECO:0007669"/>
    <property type="project" value="UniProtKB-KW"/>
</dbReference>
<keyword evidence="3" id="KW-1185">Reference proteome</keyword>
<evidence type="ECO:0000313" key="2">
    <source>
        <dbReference type="EMBL" id="ROH87291.1"/>
    </source>
</evidence>
<sequence length="368" mass="39341">MDTAELYIGLMSGTSLDAVDAVLLELPPSGNASPRLGHHYSLPYSTSLRSELLQLHKPSDNELERSLLIGNTLSRLYAETVAGLLESAALPPSAIRAIGCHGQTIRHRPELGYTLQLVNSALLAEQCDITVVADFRSRDIAAGGQGAPLVPAFHHAMFGSTLEHRVILNIGGIANLSNLPLQGEVTGWDSGPGNMLMDAWIMQQQGLTYDQHGAWAETGQIIPDLLASLLALPYFGASPPKSCGRDQFHMDWLQQQLIPGSNPADVQRTLLELSAISITDAITGYCGAVDAVYLCGGGAYNTALARRLQQLLGTVRIETTAALGIAPEWVEAAAFAWLARQTMHRSTGNLPAVTGARGPRVLGAIYYN</sequence>
<proteinExistence type="inferred from homology"/>
<gene>
    <name evidence="1" type="primary">anmK</name>
    <name evidence="2" type="ORF">ED236_03655</name>
</gene>
<evidence type="ECO:0000313" key="3">
    <source>
        <dbReference type="Proteomes" id="UP000275137"/>
    </source>
</evidence>
<dbReference type="EMBL" id="RJVP01000002">
    <property type="protein sequence ID" value="ROH87291.1"/>
    <property type="molecule type" value="Genomic_DNA"/>
</dbReference>
<keyword evidence="1" id="KW-0119">Carbohydrate metabolism</keyword>
<dbReference type="UniPathway" id="UPA00343"/>
<dbReference type="InterPro" id="IPR005338">
    <property type="entry name" value="Anhydro_N_Ac-Mur_kinase"/>
</dbReference>
<comment type="pathway">
    <text evidence="1">Amino-sugar metabolism; 1,6-anhydro-N-acetylmuramate degradation.</text>
</comment>
<dbReference type="UniPathway" id="UPA00544"/>
<comment type="catalytic activity">
    <reaction evidence="1">
        <text>1,6-anhydro-N-acetyl-beta-muramate + ATP + H2O = N-acetyl-D-muramate 6-phosphate + ADP + H(+)</text>
        <dbReference type="Rhea" id="RHEA:24952"/>
        <dbReference type="ChEBI" id="CHEBI:15377"/>
        <dbReference type="ChEBI" id="CHEBI:15378"/>
        <dbReference type="ChEBI" id="CHEBI:30616"/>
        <dbReference type="ChEBI" id="CHEBI:58690"/>
        <dbReference type="ChEBI" id="CHEBI:58722"/>
        <dbReference type="ChEBI" id="CHEBI:456216"/>
        <dbReference type="EC" id="2.7.1.170"/>
    </reaction>
</comment>
<comment type="similarity">
    <text evidence="1">Belongs to the anhydro-N-acetylmuramic acid kinase family.</text>
</comment>
<protein>
    <recommendedName>
        <fullName evidence="1">Anhydro-N-acetylmuramic acid kinase</fullName>
        <ecNumber evidence="1">2.7.1.170</ecNumber>
    </recommendedName>
    <alternativeName>
        <fullName evidence="1">AnhMurNAc kinase</fullName>
    </alternativeName>
</protein>
<name>A0A3N0V409_9PROT</name>
<dbReference type="HAMAP" id="MF_01270">
    <property type="entry name" value="AnhMurNAc_kinase"/>
    <property type="match status" value="1"/>
</dbReference>
<dbReference type="InterPro" id="IPR043129">
    <property type="entry name" value="ATPase_NBD"/>
</dbReference>
<comment type="pathway">
    <text evidence="1">Cell wall biogenesis; peptidoglycan recycling.</text>
</comment>
<dbReference type="GO" id="GO:0006040">
    <property type="term" value="P:amino sugar metabolic process"/>
    <property type="evidence" value="ECO:0007669"/>
    <property type="project" value="InterPro"/>
</dbReference>
<dbReference type="PANTHER" id="PTHR30605">
    <property type="entry name" value="ANHYDRO-N-ACETYLMURAMIC ACID KINASE"/>
    <property type="match status" value="1"/>
</dbReference>
<keyword evidence="1 2" id="KW-0808">Transferase</keyword>
<dbReference type="GO" id="GO:0097175">
    <property type="term" value="P:1,6-anhydro-N-acetyl-beta-muramic acid catabolic process"/>
    <property type="evidence" value="ECO:0007669"/>
    <property type="project" value="UniProtKB-UniRule"/>
</dbReference>
<evidence type="ECO:0000256" key="1">
    <source>
        <dbReference type="HAMAP-Rule" id="MF_01270"/>
    </source>
</evidence>
<feature type="binding site" evidence="1">
    <location>
        <begin position="13"/>
        <end position="20"/>
    </location>
    <ligand>
        <name>ATP</name>
        <dbReference type="ChEBI" id="CHEBI:30616"/>
    </ligand>
</feature>
<dbReference type="Proteomes" id="UP000275137">
    <property type="component" value="Unassembled WGS sequence"/>
</dbReference>
<comment type="function">
    <text evidence="1">Catalyzes the specific phosphorylation of 1,6-anhydro-N-acetylmuramic acid (anhMurNAc) with the simultaneous cleavage of the 1,6-anhydro ring, generating MurNAc-6-P. Is required for the utilization of anhMurNAc either imported from the medium or derived from its own cell wall murein, and thus plays a role in cell wall recycling.</text>
</comment>
<keyword evidence="1 2" id="KW-0418">Kinase</keyword>
<dbReference type="NCBIfam" id="NF007139">
    <property type="entry name" value="PRK09585.1-3"/>
    <property type="match status" value="1"/>
</dbReference>
<dbReference type="PANTHER" id="PTHR30605:SF0">
    <property type="entry name" value="ANHYDRO-N-ACETYLMURAMIC ACID KINASE"/>
    <property type="match status" value="1"/>
</dbReference>
<comment type="caution">
    <text evidence="2">The sequence shown here is derived from an EMBL/GenBank/DDBJ whole genome shotgun (WGS) entry which is preliminary data.</text>
</comment>
<organism evidence="2 3">
    <name type="scientific">Pseudomethylobacillus aquaticus</name>
    <dbReference type="NCBI Taxonomy" id="2676064"/>
    <lineage>
        <taxon>Bacteria</taxon>
        <taxon>Pseudomonadati</taxon>
        <taxon>Pseudomonadota</taxon>
        <taxon>Betaproteobacteria</taxon>
        <taxon>Nitrosomonadales</taxon>
        <taxon>Methylophilaceae</taxon>
        <taxon>Pseudomethylobacillus</taxon>
    </lineage>
</organism>
<dbReference type="Gene3D" id="3.30.420.40">
    <property type="match status" value="2"/>
</dbReference>